<dbReference type="PROSITE" id="PS51746">
    <property type="entry name" value="PPM_2"/>
    <property type="match status" value="1"/>
</dbReference>
<keyword evidence="6" id="KW-0460">Magnesium</keyword>
<evidence type="ECO:0000313" key="14">
    <source>
        <dbReference type="Proteomes" id="UP001165082"/>
    </source>
</evidence>
<feature type="compositionally biased region" description="Polar residues" evidence="11">
    <location>
        <begin position="315"/>
        <end position="327"/>
    </location>
</feature>
<dbReference type="SMART" id="SM00332">
    <property type="entry name" value="PP2Cc"/>
    <property type="match status" value="1"/>
</dbReference>
<dbReference type="CDD" id="cd00143">
    <property type="entry name" value="PP2Cc"/>
    <property type="match status" value="1"/>
</dbReference>
<keyword evidence="14" id="KW-1185">Reference proteome</keyword>
<keyword evidence="5" id="KW-0378">Hydrolase</keyword>
<dbReference type="GO" id="GO:0004722">
    <property type="term" value="F:protein serine/threonine phosphatase activity"/>
    <property type="evidence" value="ECO:0007669"/>
    <property type="project" value="UniProtKB-EC"/>
</dbReference>
<dbReference type="OrthoDB" id="10264738at2759"/>
<dbReference type="PANTHER" id="PTHR13832:SF803">
    <property type="entry name" value="PROTEIN PHOSPHATASE 1G"/>
    <property type="match status" value="1"/>
</dbReference>
<feature type="region of interest" description="Disordered" evidence="11">
    <location>
        <begin position="153"/>
        <end position="187"/>
    </location>
</feature>
<dbReference type="EC" id="3.1.3.16" evidence="3"/>
<evidence type="ECO:0000256" key="6">
    <source>
        <dbReference type="ARBA" id="ARBA00022842"/>
    </source>
</evidence>
<accession>A0A9W7F839</accession>
<evidence type="ECO:0000256" key="8">
    <source>
        <dbReference type="ARBA" id="ARBA00023211"/>
    </source>
</evidence>
<dbReference type="InterPro" id="IPR036457">
    <property type="entry name" value="PPM-type-like_dom_sf"/>
</dbReference>
<evidence type="ECO:0000313" key="13">
    <source>
        <dbReference type="EMBL" id="GMI04234.1"/>
    </source>
</evidence>
<comment type="cofactor">
    <cofactor evidence="1">
        <name>Mn(2+)</name>
        <dbReference type="ChEBI" id="CHEBI:29035"/>
    </cofactor>
</comment>
<dbReference type="InterPro" id="IPR015655">
    <property type="entry name" value="PP2C"/>
</dbReference>
<organism evidence="13 14">
    <name type="scientific">Triparma retinervis</name>
    <dbReference type="NCBI Taxonomy" id="2557542"/>
    <lineage>
        <taxon>Eukaryota</taxon>
        <taxon>Sar</taxon>
        <taxon>Stramenopiles</taxon>
        <taxon>Ochrophyta</taxon>
        <taxon>Bolidophyceae</taxon>
        <taxon>Parmales</taxon>
        <taxon>Triparmaceae</taxon>
        <taxon>Triparma</taxon>
    </lineage>
</organism>
<evidence type="ECO:0000256" key="9">
    <source>
        <dbReference type="ARBA" id="ARBA00047761"/>
    </source>
</evidence>
<dbReference type="Gene3D" id="3.60.40.10">
    <property type="entry name" value="PPM-type phosphatase domain"/>
    <property type="match status" value="1"/>
</dbReference>
<feature type="region of interest" description="Disordered" evidence="11">
    <location>
        <begin position="236"/>
        <end position="332"/>
    </location>
</feature>
<feature type="compositionally biased region" description="Basic and acidic residues" evidence="11">
    <location>
        <begin position="288"/>
        <end position="297"/>
    </location>
</feature>
<comment type="catalytic activity">
    <reaction evidence="9">
        <text>O-phospho-L-seryl-[protein] + H2O = L-seryl-[protein] + phosphate</text>
        <dbReference type="Rhea" id="RHEA:20629"/>
        <dbReference type="Rhea" id="RHEA-COMP:9863"/>
        <dbReference type="Rhea" id="RHEA-COMP:11604"/>
        <dbReference type="ChEBI" id="CHEBI:15377"/>
        <dbReference type="ChEBI" id="CHEBI:29999"/>
        <dbReference type="ChEBI" id="CHEBI:43474"/>
        <dbReference type="ChEBI" id="CHEBI:83421"/>
        <dbReference type="EC" id="3.1.3.16"/>
    </reaction>
</comment>
<reference evidence="13" key="1">
    <citation type="submission" date="2022-07" db="EMBL/GenBank/DDBJ databases">
        <title>Genome analysis of Parmales, a sister group of diatoms, reveals the evolutionary specialization of diatoms from phago-mixotrophs to photoautotrophs.</title>
        <authorList>
            <person name="Ban H."/>
            <person name="Sato S."/>
            <person name="Yoshikawa S."/>
            <person name="Kazumasa Y."/>
            <person name="Nakamura Y."/>
            <person name="Ichinomiya M."/>
            <person name="Saitoh K."/>
            <person name="Sato N."/>
            <person name="Blanc-Mathieu R."/>
            <person name="Endo H."/>
            <person name="Kuwata A."/>
            <person name="Ogata H."/>
        </authorList>
    </citation>
    <scope>NUCLEOTIDE SEQUENCE</scope>
</reference>
<evidence type="ECO:0000256" key="7">
    <source>
        <dbReference type="ARBA" id="ARBA00022912"/>
    </source>
</evidence>
<dbReference type="SUPFAM" id="SSF81606">
    <property type="entry name" value="PP2C-like"/>
    <property type="match status" value="1"/>
</dbReference>
<evidence type="ECO:0000256" key="10">
    <source>
        <dbReference type="ARBA" id="ARBA00048336"/>
    </source>
</evidence>
<dbReference type="PANTHER" id="PTHR13832">
    <property type="entry name" value="PROTEIN PHOSPHATASE 2C"/>
    <property type="match status" value="1"/>
</dbReference>
<protein>
    <recommendedName>
        <fullName evidence="3">protein-serine/threonine phosphatase</fullName>
        <ecNumber evidence="3">3.1.3.16</ecNumber>
    </recommendedName>
</protein>
<dbReference type="InterPro" id="IPR001932">
    <property type="entry name" value="PPM-type_phosphatase-like_dom"/>
</dbReference>
<comment type="catalytic activity">
    <reaction evidence="10">
        <text>O-phospho-L-threonyl-[protein] + H2O = L-threonyl-[protein] + phosphate</text>
        <dbReference type="Rhea" id="RHEA:47004"/>
        <dbReference type="Rhea" id="RHEA-COMP:11060"/>
        <dbReference type="Rhea" id="RHEA-COMP:11605"/>
        <dbReference type="ChEBI" id="CHEBI:15377"/>
        <dbReference type="ChEBI" id="CHEBI:30013"/>
        <dbReference type="ChEBI" id="CHEBI:43474"/>
        <dbReference type="ChEBI" id="CHEBI:61977"/>
        <dbReference type="EC" id="3.1.3.16"/>
    </reaction>
</comment>
<dbReference type="AlphaFoldDB" id="A0A9W7F839"/>
<evidence type="ECO:0000256" key="5">
    <source>
        <dbReference type="ARBA" id="ARBA00022801"/>
    </source>
</evidence>
<comment type="caution">
    <text evidence="13">The sequence shown here is derived from an EMBL/GenBank/DDBJ whole genome shotgun (WGS) entry which is preliminary data.</text>
</comment>
<dbReference type="Pfam" id="PF00481">
    <property type="entry name" value="PP2C"/>
    <property type="match status" value="2"/>
</dbReference>
<feature type="region of interest" description="Disordered" evidence="11">
    <location>
        <begin position="347"/>
        <end position="368"/>
    </location>
</feature>
<evidence type="ECO:0000259" key="12">
    <source>
        <dbReference type="PROSITE" id="PS51746"/>
    </source>
</evidence>
<name>A0A9W7F839_9STRA</name>
<comment type="similarity">
    <text evidence="2">Belongs to the PP2C family.</text>
</comment>
<keyword evidence="4" id="KW-0479">Metal-binding</keyword>
<keyword evidence="7" id="KW-0904">Protein phosphatase</keyword>
<proteinExistence type="inferred from homology"/>
<evidence type="ECO:0000256" key="2">
    <source>
        <dbReference type="ARBA" id="ARBA00006702"/>
    </source>
</evidence>
<feature type="domain" description="PPM-type phosphatase" evidence="12">
    <location>
        <begin position="460"/>
        <end position="749"/>
    </location>
</feature>
<feature type="compositionally biased region" description="Low complexity" evidence="11">
    <location>
        <begin position="261"/>
        <end position="282"/>
    </location>
</feature>
<evidence type="ECO:0000256" key="1">
    <source>
        <dbReference type="ARBA" id="ARBA00001936"/>
    </source>
</evidence>
<dbReference type="Proteomes" id="UP001165082">
    <property type="component" value="Unassembled WGS sequence"/>
</dbReference>
<gene>
    <name evidence="13" type="ORF">TrRE_jg13230</name>
</gene>
<dbReference type="EMBL" id="BRXZ01000068">
    <property type="protein sequence ID" value="GMI04234.1"/>
    <property type="molecule type" value="Genomic_DNA"/>
</dbReference>
<evidence type="ECO:0000256" key="4">
    <source>
        <dbReference type="ARBA" id="ARBA00022723"/>
    </source>
</evidence>
<evidence type="ECO:0000256" key="3">
    <source>
        <dbReference type="ARBA" id="ARBA00013081"/>
    </source>
</evidence>
<evidence type="ECO:0000256" key="11">
    <source>
        <dbReference type="SAM" id="MobiDB-lite"/>
    </source>
</evidence>
<feature type="compositionally biased region" description="Low complexity" evidence="11">
    <location>
        <begin position="348"/>
        <end position="360"/>
    </location>
</feature>
<sequence>MSRASVLCGGHYADSCANCPQGNGAAWCNGVCMWDTETSSCVGQSDESAAELCCCYHNPGQWEYFCTTNTFCAYHGDTCVDASNCENSCMDFDVTCTELDGCRGCTQDGYGVAKDGENDCYWCKDHLVRAADQSHGPLGSYLIGDKYPALPNSGRSIDSDTGTETGNSTLRASDNLPMAQSTGRTATKLSPTSLFVQEESIQRALNAPGGGLPVYTGGKKQKSALVSSFALRSGHSISRVRRRQKNSAQSVLRQRMFGEPSSETTTGSGANTTNTTNTAQETHQSLAEGDRGMETKNIKVIAESEKDESEEKQTELSVKSGTSSASTGPKARKYSLQGAFKSLFGGRKSSLSKSASNDSIKGLDDGIDKRSSKELDLNQSSSVFEGKLSAEVLKMHDRKLAILGEEGPVLTPSILPAAGVGGSNTKLAWGNKPVTVAEKELISNLEKHPVRRRYKDFMVSCSYHTKQGFYHENEDRIVAKMDVYADKERPTHLFGVMDGHGGQGCCSFVEKNCESIFTESPSPGVANSDNPKDSRKLLLRALAACSMKMEYEFCRHAIPTKDNSGACSLLCAMHDNYLAFASIGDCELILVSAFGSRVRRLNHPHRSSGDKERKRIEKAGGYIINGRAMGVLEPSRTLGDIDVKKLCPGAVIASPEVGIIDLKEILSEDEASASLSQFVGTPVNRNGQGIFCILATDGVFDVMDAFEAASHVSKSFMYRKSRKIAAEKLCEHAKNLGSRDDISAIIISFDERKASS</sequence>
<dbReference type="GO" id="GO:0046872">
    <property type="term" value="F:metal ion binding"/>
    <property type="evidence" value="ECO:0007669"/>
    <property type="project" value="UniProtKB-KW"/>
</dbReference>
<keyword evidence="8" id="KW-0464">Manganese</keyword>